<comment type="subcellular location">
    <subcellularLocation>
        <location evidence="1">Endomembrane system</location>
        <topology evidence="1">Multi-pass membrane protein</topology>
    </subcellularLocation>
</comment>
<dbReference type="Pfam" id="PF03083">
    <property type="entry name" value="MtN3_slv"/>
    <property type="match status" value="2"/>
</dbReference>
<feature type="transmembrane region" description="Helical" evidence="9">
    <location>
        <begin position="99"/>
        <end position="116"/>
    </location>
</feature>
<protein>
    <recommendedName>
        <fullName evidence="9">Sugar transporter SWEET</fullName>
    </recommendedName>
</protein>
<evidence type="ECO:0000256" key="6">
    <source>
        <dbReference type="ARBA" id="ARBA00022737"/>
    </source>
</evidence>
<name>A0A1B6FV94_9HEMI</name>
<dbReference type="InterPro" id="IPR047664">
    <property type="entry name" value="SWEET"/>
</dbReference>
<evidence type="ECO:0000256" key="1">
    <source>
        <dbReference type="ARBA" id="ARBA00004127"/>
    </source>
</evidence>
<feature type="transmembrane region" description="Helical" evidence="9">
    <location>
        <begin position="128"/>
        <end position="145"/>
    </location>
</feature>
<evidence type="ECO:0000256" key="4">
    <source>
        <dbReference type="ARBA" id="ARBA00022597"/>
    </source>
</evidence>
<keyword evidence="3 9" id="KW-0813">Transport</keyword>
<gene>
    <name evidence="10" type="ORF">g.22292</name>
</gene>
<evidence type="ECO:0000256" key="9">
    <source>
        <dbReference type="RuleBase" id="RU910715"/>
    </source>
</evidence>
<accession>A0A1B6FV94</accession>
<evidence type="ECO:0000256" key="2">
    <source>
        <dbReference type="ARBA" id="ARBA00007809"/>
    </source>
</evidence>
<feature type="transmembrane region" description="Helical" evidence="9">
    <location>
        <begin position="54"/>
        <end position="87"/>
    </location>
</feature>
<evidence type="ECO:0000256" key="8">
    <source>
        <dbReference type="ARBA" id="ARBA00023136"/>
    </source>
</evidence>
<evidence type="ECO:0000256" key="5">
    <source>
        <dbReference type="ARBA" id="ARBA00022692"/>
    </source>
</evidence>
<dbReference type="InterPro" id="IPR004316">
    <property type="entry name" value="SWEET_rpt"/>
</dbReference>
<keyword evidence="7 9" id="KW-1133">Transmembrane helix</keyword>
<comment type="caution">
    <text evidence="9">Lacks conserved residue(s) required for the propagation of feature annotation.</text>
</comment>
<reference evidence="10" key="1">
    <citation type="submission" date="2015-11" db="EMBL/GenBank/DDBJ databases">
        <title>De novo transcriptome assembly of four potential Pierce s Disease insect vectors from Arizona vineyards.</title>
        <authorList>
            <person name="Tassone E.E."/>
        </authorList>
    </citation>
    <scope>NUCLEOTIDE SEQUENCE</scope>
</reference>
<dbReference type="Gene3D" id="1.20.1280.290">
    <property type="match status" value="2"/>
</dbReference>
<evidence type="ECO:0000256" key="7">
    <source>
        <dbReference type="ARBA" id="ARBA00022989"/>
    </source>
</evidence>
<keyword evidence="5 9" id="KW-0812">Transmembrane</keyword>
<keyword evidence="6" id="KW-0677">Repeat</keyword>
<dbReference type="PANTHER" id="PTHR10791:SF5">
    <property type="entry name" value="SUGAR TRANSPORTER SWEET"/>
    <property type="match status" value="1"/>
</dbReference>
<dbReference type="GO" id="GO:0012505">
    <property type="term" value="C:endomembrane system"/>
    <property type="evidence" value="ECO:0007669"/>
    <property type="project" value="UniProtKB-SubCell"/>
</dbReference>
<feature type="transmembrane region" description="Helical" evidence="9">
    <location>
        <begin position="9"/>
        <end position="34"/>
    </location>
</feature>
<keyword evidence="4 9" id="KW-0762">Sugar transport</keyword>
<sequence>MVLEAYRGVLATAASTASFGLLLAPAFLCFKIWAKGSTKGIPFPPLMESMARSILLVQQGIIMTIWPMMITHSIGVVLNLTYIMIYLKFTEDKGDAKKCILRWSSVLAPITAYALYEDRTLVESRFANLATAFTIGMMLYHFYPIKQAITTKSTQNLPFPIIVAAMCVTGFWTLYGMAINKPILQIQTGFAFVVWAFELSLFAVFPSKSETEKQSDKKKKR</sequence>
<dbReference type="PANTHER" id="PTHR10791">
    <property type="entry name" value="RAG1-ACTIVATING PROTEIN 1"/>
    <property type="match status" value="1"/>
</dbReference>
<keyword evidence="8 9" id="KW-0472">Membrane</keyword>
<comment type="similarity">
    <text evidence="2 9">Belongs to the SWEET sugar transporter family.</text>
</comment>
<organism evidence="10">
    <name type="scientific">Cuerna arida</name>
    <dbReference type="NCBI Taxonomy" id="1464854"/>
    <lineage>
        <taxon>Eukaryota</taxon>
        <taxon>Metazoa</taxon>
        <taxon>Ecdysozoa</taxon>
        <taxon>Arthropoda</taxon>
        <taxon>Hexapoda</taxon>
        <taxon>Insecta</taxon>
        <taxon>Pterygota</taxon>
        <taxon>Neoptera</taxon>
        <taxon>Paraneoptera</taxon>
        <taxon>Hemiptera</taxon>
        <taxon>Auchenorrhyncha</taxon>
        <taxon>Membracoidea</taxon>
        <taxon>Cicadellidae</taxon>
        <taxon>Cicadellinae</taxon>
        <taxon>Proconiini</taxon>
        <taxon>Cuerna</taxon>
    </lineage>
</organism>
<feature type="transmembrane region" description="Helical" evidence="9">
    <location>
        <begin position="157"/>
        <end position="178"/>
    </location>
</feature>
<feature type="transmembrane region" description="Helical" evidence="9">
    <location>
        <begin position="184"/>
        <end position="205"/>
    </location>
</feature>
<dbReference type="GO" id="GO:0051119">
    <property type="term" value="F:sugar transmembrane transporter activity"/>
    <property type="evidence" value="ECO:0007669"/>
    <property type="project" value="InterPro"/>
</dbReference>
<evidence type="ECO:0000313" key="10">
    <source>
        <dbReference type="EMBL" id="JAS54041.1"/>
    </source>
</evidence>
<proteinExistence type="inferred from homology"/>
<comment type="function">
    <text evidence="9">Mediates sugar transport across membranes.</text>
</comment>
<dbReference type="EMBL" id="GECZ01015728">
    <property type="protein sequence ID" value="JAS54041.1"/>
    <property type="molecule type" value="Transcribed_RNA"/>
</dbReference>
<evidence type="ECO:0000256" key="3">
    <source>
        <dbReference type="ARBA" id="ARBA00022448"/>
    </source>
</evidence>
<dbReference type="AlphaFoldDB" id="A0A1B6FV94"/>
<dbReference type="GO" id="GO:0016020">
    <property type="term" value="C:membrane"/>
    <property type="evidence" value="ECO:0007669"/>
    <property type="project" value="InterPro"/>
</dbReference>